<evidence type="ECO:0000256" key="1">
    <source>
        <dbReference type="SAM" id="Phobius"/>
    </source>
</evidence>
<accession>A0A369JVB2</accession>
<reference evidence="2" key="1">
    <citation type="submission" date="2018-04" db="EMBL/GenBank/DDBJ databases">
        <title>Whole genome sequencing of Hypsizygus marmoreus.</title>
        <authorList>
            <person name="Choi I.-G."/>
            <person name="Min B."/>
            <person name="Kim J.-G."/>
            <person name="Kim S."/>
            <person name="Oh Y.-L."/>
            <person name="Kong W.-S."/>
            <person name="Park H."/>
            <person name="Jeong J."/>
            <person name="Song E.-S."/>
        </authorList>
    </citation>
    <scope>NUCLEOTIDE SEQUENCE [LARGE SCALE GENOMIC DNA]</scope>
    <source>
        <strain evidence="2">51987-8</strain>
    </source>
</reference>
<evidence type="ECO:0000313" key="3">
    <source>
        <dbReference type="Proteomes" id="UP000076154"/>
    </source>
</evidence>
<organism evidence="2 3">
    <name type="scientific">Hypsizygus marmoreus</name>
    <name type="common">White beech mushroom</name>
    <name type="synonym">Agaricus marmoreus</name>
    <dbReference type="NCBI Taxonomy" id="39966"/>
    <lineage>
        <taxon>Eukaryota</taxon>
        <taxon>Fungi</taxon>
        <taxon>Dikarya</taxon>
        <taxon>Basidiomycota</taxon>
        <taxon>Agaricomycotina</taxon>
        <taxon>Agaricomycetes</taxon>
        <taxon>Agaricomycetidae</taxon>
        <taxon>Agaricales</taxon>
        <taxon>Tricholomatineae</taxon>
        <taxon>Lyophyllaceae</taxon>
        <taxon>Hypsizygus</taxon>
    </lineage>
</organism>
<proteinExistence type="predicted"/>
<keyword evidence="3" id="KW-1185">Reference proteome</keyword>
<dbReference type="InParanoid" id="A0A369JVB2"/>
<dbReference type="Proteomes" id="UP000076154">
    <property type="component" value="Unassembled WGS sequence"/>
</dbReference>
<sequence>MPSFIPWPGCLASPPDIYGLVGWIPCLTVAATFFLLTIVKFTSSVKKNEDGIWQLFRLHEVRSYSPLVVAFVRDGTVFFFLIFSALVFCTVTTLVIKTPLAGVGFPWLITVYSFSASRLVLGLREASKQKHLDLSLSTISHSQGGQEMTLTPLAFHYAEQSGSAF</sequence>
<feature type="transmembrane region" description="Helical" evidence="1">
    <location>
        <begin position="77"/>
        <end position="96"/>
    </location>
</feature>
<gene>
    <name evidence="2" type="ORF">Hypma_006442</name>
</gene>
<comment type="caution">
    <text evidence="2">The sequence shown here is derived from an EMBL/GenBank/DDBJ whole genome shotgun (WGS) entry which is preliminary data.</text>
</comment>
<keyword evidence="1" id="KW-1133">Transmembrane helix</keyword>
<keyword evidence="1" id="KW-0812">Transmembrane</keyword>
<feature type="transmembrane region" description="Helical" evidence="1">
    <location>
        <begin position="20"/>
        <end position="39"/>
    </location>
</feature>
<keyword evidence="1" id="KW-0472">Membrane</keyword>
<name>A0A369JVB2_HYPMA</name>
<protein>
    <submittedName>
        <fullName evidence="2">Uncharacterized protein</fullName>
    </submittedName>
</protein>
<dbReference type="OrthoDB" id="2952413at2759"/>
<evidence type="ECO:0000313" key="2">
    <source>
        <dbReference type="EMBL" id="RDB26289.1"/>
    </source>
</evidence>
<dbReference type="EMBL" id="LUEZ02000040">
    <property type="protein sequence ID" value="RDB26289.1"/>
    <property type="molecule type" value="Genomic_DNA"/>
</dbReference>
<dbReference type="AlphaFoldDB" id="A0A369JVB2"/>
<feature type="transmembrane region" description="Helical" evidence="1">
    <location>
        <begin position="102"/>
        <end position="121"/>
    </location>
</feature>